<dbReference type="PANTHER" id="PTHR34580:SF1">
    <property type="entry name" value="PROTEIN PAFC"/>
    <property type="match status" value="1"/>
</dbReference>
<gene>
    <name evidence="3" type="ORF">RND15_00615</name>
</gene>
<name>A0ABU2X5N9_9ACTN</name>
<dbReference type="PANTHER" id="PTHR34580">
    <property type="match status" value="1"/>
</dbReference>
<keyword evidence="4" id="KW-1185">Reference proteome</keyword>
<protein>
    <submittedName>
        <fullName evidence="3">WYL domain-containing protein</fullName>
    </submittedName>
</protein>
<dbReference type="InterPro" id="IPR051534">
    <property type="entry name" value="CBASS_pafABC_assoc_protein"/>
</dbReference>
<sequence length="226" mass="25184">MRSAQDAGDAFPVRDARQAHTFRNRKQLGIGSPPRKCWSGWDRDAGARVRCGWPSRRRGRRLRRRAGRPLVDKAGIWYLVADHRGAPRMFRADRVIFAQVAEEPVRRRKGVELADVWDELRRQIDEAPADVGVVVRVRRGILGWFLRLHQADLAGPPPEAGAAGGDGSSPEGDDEGWAVLELRFRALGAARPLLAFGTDVEVVSPPELREELARVATDIASLYRAE</sequence>
<proteinExistence type="predicted"/>
<feature type="domain" description="WCX" evidence="2">
    <location>
        <begin position="172"/>
        <end position="219"/>
    </location>
</feature>
<evidence type="ECO:0000259" key="2">
    <source>
        <dbReference type="Pfam" id="PF25583"/>
    </source>
</evidence>
<dbReference type="Pfam" id="PF25583">
    <property type="entry name" value="WCX"/>
    <property type="match status" value="1"/>
</dbReference>
<dbReference type="Pfam" id="PF13280">
    <property type="entry name" value="WYL"/>
    <property type="match status" value="1"/>
</dbReference>
<evidence type="ECO:0000259" key="1">
    <source>
        <dbReference type="Pfam" id="PF13280"/>
    </source>
</evidence>
<comment type="caution">
    <text evidence="3">The sequence shown here is derived from an EMBL/GenBank/DDBJ whole genome shotgun (WGS) entry which is preliminary data.</text>
</comment>
<feature type="domain" description="WYL" evidence="1">
    <location>
        <begin position="54"/>
        <end position="95"/>
    </location>
</feature>
<organism evidence="3 4">
    <name type="scientific">Streptomyces lonegramiae</name>
    <dbReference type="NCBI Taxonomy" id="3075524"/>
    <lineage>
        <taxon>Bacteria</taxon>
        <taxon>Bacillati</taxon>
        <taxon>Actinomycetota</taxon>
        <taxon>Actinomycetes</taxon>
        <taxon>Kitasatosporales</taxon>
        <taxon>Streptomycetaceae</taxon>
        <taxon>Streptomyces</taxon>
    </lineage>
</organism>
<dbReference type="InterPro" id="IPR057727">
    <property type="entry name" value="WCX_dom"/>
</dbReference>
<evidence type="ECO:0000313" key="4">
    <source>
        <dbReference type="Proteomes" id="UP001180754"/>
    </source>
</evidence>
<reference evidence="3" key="1">
    <citation type="submission" date="2024-05" db="EMBL/GenBank/DDBJ databases">
        <title>30 novel species of actinomycetes from the DSMZ collection.</title>
        <authorList>
            <person name="Nouioui I."/>
        </authorList>
    </citation>
    <scope>NUCLEOTIDE SEQUENCE</scope>
    <source>
        <strain evidence="3">DSM 41529</strain>
    </source>
</reference>
<dbReference type="InterPro" id="IPR026881">
    <property type="entry name" value="WYL_dom"/>
</dbReference>
<dbReference type="RefSeq" id="WP_311721483.1">
    <property type="nucleotide sequence ID" value="NZ_JAVRFD010000001.1"/>
</dbReference>
<evidence type="ECO:0000313" key="3">
    <source>
        <dbReference type="EMBL" id="MDT0541223.1"/>
    </source>
</evidence>
<dbReference type="EMBL" id="JAVRFD010000001">
    <property type="protein sequence ID" value="MDT0541223.1"/>
    <property type="molecule type" value="Genomic_DNA"/>
</dbReference>
<dbReference type="Proteomes" id="UP001180754">
    <property type="component" value="Unassembled WGS sequence"/>
</dbReference>
<accession>A0ABU2X5N9</accession>